<comment type="subcellular location">
    <subcellularLocation>
        <location evidence="1">Membrane</location>
        <topology evidence="1">Multi-pass membrane protein</topology>
    </subcellularLocation>
</comment>
<dbReference type="InterPro" id="IPR000537">
    <property type="entry name" value="UbiA_prenyltransferase"/>
</dbReference>
<evidence type="ECO:0000313" key="5">
    <source>
        <dbReference type="EMBL" id="MDA2807461.1"/>
    </source>
</evidence>
<proteinExistence type="predicted"/>
<organism evidence="5 6">
    <name type="scientific">Nocardiopsis suaedae</name>
    <dbReference type="NCBI Taxonomy" id="3018444"/>
    <lineage>
        <taxon>Bacteria</taxon>
        <taxon>Bacillati</taxon>
        <taxon>Actinomycetota</taxon>
        <taxon>Actinomycetes</taxon>
        <taxon>Streptosporangiales</taxon>
        <taxon>Nocardiopsidaceae</taxon>
        <taxon>Nocardiopsis</taxon>
    </lineage>
</organism>
<keyword evidence="2" id="KW-0812">Transmembrane</keyword>
<evidence type="ECO:0000256" key="1">
    <source>
        <dbReference type="ARBA" id="ARBA00004141"/>
    </source>
</evidence>
<dbReference type="CDD" id="cd13964">
    <property type="entry name" value="PT_UbiA_1"/>
    <property type="match status" value="1"/>
</dbReference>
<dbReference type="InterPro" id="IPR050475">
    <property type="entry name" value="Prenyltransferase_related"/>
</dbReference>
<evidence type="ECO:0000313" key="6">
    <source>
        <dbReference type="Proteomes" id="UP001165685"/>
    </source>
</evidence>
<dbReference type="Gene3D" id="1.10.357.140">
    <property type="entry name" value="UbiA prenyltransferase"/>
    <property type="match status" value="1"/>
</dbReference>
<dbReference type="PANTHER" id="PTHR42723">
    <property type="entry name" value="CHLOROPHYLL SYNTHASE"/>
    <property type="match status" value="1"/>
</dbReference>
<protein>
    <submittedName>
        <fullName evidence="5">UbiA family prenyltransferase</fullName>
    </submittedName>
</protein>
<dbReference type="InterPro" id="IPR044878">
    <property type="entry name" value="UbiA_sf"/>
</dbReference>
<sequence length="289" mass="28906">MSRLRDFVELVRLPAALSVVGDTLAGAAAAGWPHGRRTWAMPAASSCLYLAGMALNDYADRDLDARERPERPLPSGRVRPWEALATGAALTGAGIGAAAYAGGRRGAVTASFLAAGVWAYDLALKPAPLAPLGMAYNRGLDVLMGAGPRPHQAALPALGLAVHTFGVTLLSRGEVHGTDKTTARTAVAGTALGSLLPSAPARDAQGPPWAPWAAGALGAWYGASVGAAQAAAVRSPDGPTVMAATGAGIRGMIPLQAAYIARAGAPVTAAALAAAVPAARAGFKAVSPT</sequence>
<reference evidence="5" key="1">
    <citation type="submission" date="2023-01" db="EMBL/GenBank/DDBJ databases">
        <title>Draft genome sequence of Nocardiopsis sp. LSu2-4 isolated from halophytes.</title>
        <authorList>
            <person name="Duangmal K."/>
            <person name="Chantavorakit T."/>
        </authorList>
    </citation>
    <scope>NUCLEOTIDE SEQUENCE</scope>
    <source>
        <strain evidence="5">LSu2-4</strain>
    </source>
</reference>
<dbReference type="EMBL" id="JAQFWP010000055">
    <property type="protein sequence ID" value="MDA2807461.1"/>
    <property type="molecule type" value="Genomic_DNA"/>
</dbReference>
<dbReference type="Proteomes" id="UP001165685">
    <property type="component" value="Unassembled WGS sequence"/>
</dbReference>
<evidence type="ECO:0000256" key="2">
    <source>
        <dbReference type="ARBA" id="ARBA00022692"/>
    </source>
</evidence>
<name>A0ABT4TRY4_9ACTN</name>
<keyword evidence="3" id="KW-1133">Transmembrane helix</keyword>
<accession>A0ABT4TRY4</accession>
<evidence type="ECO:0000256" key="3">
    <source>
        <dbReference type="ARBA" id="ARBA00022989"/>
    </source>
</evidence>
<gene>
    <name evidence="5" type="ORF">O4U47_23335</name>
</gene>
<keyword evidence="6" id="KW-1185">Reference proteome</keyword>
<keyword evidence="4" id="KW-0472">Membrane</keyword>
<dbReference type="RefSeq" id="WP_270680088.1">
    <property type="nucleotide sequence ID" value="NZ_JAQFWP010000055.1"/>
</dbReference>
<dbReference type="PANTHER" id="PTHR42723:SF1">
    <property type="entry name" value="CHLOROPHYLL SYNTHASE, CHLOROPLASTIC"/>
    <property type="match status" value="1"/>
</dbReference>
<dbReference type="NCBIfam" id="NF045897">
    <property type="entry name" value="SCO3242_trans"/>
    <property type="match status" value="1"/>
</dbReference>
<evidence type="ECO:0000256" key="4">
    <source>
        <dbReference type="ARBA" id="ARBA00023136"/>
    </source>
</evidence>
<dbReference type="Pfam" id="PF01040">
    <property type="entry name" value="UbiA"/>
    <property type="match status" value="1"/>
</dbReference>
<comment type="caution">
    <text evidence="5">The sequence shown here is derived from an EMBL/GenBank/DDBJ whole genome shotgun (WGS) entry which is preliminary data.</text>
</comment>